<proteinExistence type="inferred from homology"/>
<dbReference type="Proteomes" id="UP000012073">
    <property type="component" value="Unassembled WGS sequence"/>
</dbReference>
<reference evidence="3" key="1">
    <citation type="journal article" date="2013" name="Proc. Natl. Acad. Sci. U.S.A.">
        <title>Genome structure and metabolic features in the red seaweed Chondrus crispus shed light on evolution of the Archaeplastida.</title>
        <authorList>
            <person name="Collen J."/>
            <person name="Porcel B."/>
            <person name="Carre W."/>
            <person name="Ball S.G."/>
            <person name="Chaparro C."/>
            <person name="Tonon T."/>
            <person name="Barbeyron T."/>
            <person name="Michel G."/>
            <person name="Noel B."/>
            <person name="Valentin K."/>
            <person name="Elias M."/>
            <person name="Artiguenave F."/>
            <person name="Arun A."/>
            <person name="Aury J.M."/>
            <person name="Barbosa-Neto J.F."/>
            <person name="Bothwell J.H."/>
            <person name="Bouget F.Y."/>
            <person name="Brillet L."/>
            <person name="Cabello-Hurtado F."/>
            <person name="Capella-Gutierrez S."/>
            <person name="Charrier B."/>
            <person name="Cladiere L."/>
            <person name="Cock J.M."/>
            <person name="Coelho S.M."/>
            <person name="Colleoni C."/>
            <person name="Czjzek M."/>
            <person name="Da Silva C."/>
            <person name="Delage L."/>
            <person name="Denoeud F."/>
            <person name="Deschamps P."/>
            <person name="Dittami S.M."/>
            <person name="Gabaldon T."/>
            <person name="Gachon C.M."/>
            <person name="Groisillier A."/>
            <person name="Herve C."/>
            <person name="Jabbari K."/>
            <person name="Katinka M."/>
            <person name="Kloareg B."/>
            <person name="Kowalczyk N."/>
            <person name="Labadie K."/>
            <person name="Leblanc C."/>
            <person name="Lopez P.J."/>
            <person name="McLachlan D.H."/>
            <person name="Meslet-Cladiere L."/>
            <person name="Moustafa A."/>
            <person name="Nehr Z."/>
            <person name="Nyvall Collen P."/>
            <person name="Panaud O."/>
            <person name="Partensky F."/>
            <person name="Poulain J."/>
            <person name="Rensing S.A."/>
            <person name="Rousvoal S."/>
            <person name="Samson G."/>
            <person name="Symeonidi A."/>
            <person name="Weissenbach J."/>
            <person name="Zambounis A."/>
            <person name="Wincker P."/>
            <person name="Boyen C."/>
        </authorList>
    </citation>
    <scope>NUCLEOTIDE SEQUENCE [LARGE SCALE GENOMIC DNA]</scope>
    <source>
        <strain evidence="3">cv. Stackhouse</strain>
    </source>
</reference>
<dbReference type="SUPFAM" id="SSF75217">
    <property type="entry name" value="alpha/beta knot"/>
    <property type="match status" value="1"/>
</dbReference>
<dbReference type="RefSeq" id="XP_005718322.1">
    <property type="nucleotide sequence ID" value="XM_005718265.1"/>
</dbReference>
<dbReference type="PhylomeDB" id="R7QK26"/>
<dbReference type="CDD" id="cd18086">
    <property type="entry name" value="HsC9orf114-like"/>
    <property type="match status" value="1"/>
</dbReference>
<dbReference type="OrthoDB" id="361029at2759"/>
<dbReference type="Pfam" id="PF02598">
    <property type="entry name" value="Methyltrn_RNA_3"/>
    <property type="match status" value="1"/>
</dbReference>
<evidence type="ECO:0000313" key="2">
    <source>
        <dbReference type="EMBL" id="CDF38429.1"/>
    </source>
</evidence>
<keyword evidence="3" id="KW-1185">Reference proteome</keyword>
<dbReference type="AlphaFoldDB" id="R7QK26"/>
<dbReference type="InterPro" id="IPR029026">
    <property type="entry name" value="tRNA_m1G_MTases_N"/>
</dbReference>
<dbReference type="KEGG" id="ccp:CHC_T00006162001"/>
<dbReference type="InterPro" id="IPR003750">
    <property type="entry name" value="Put_MeTrfase-C9orf114-like"/>
</dbReference>
<accession>R7QK26</accession>
<evidence type="ECO:0008006" key="4">
    <source>
        <dbReference type="Google" id="ProtNLM"/>
    </source>
</evidence>
<dbReference type="InterPro" id="IPR029028">
    <property type="entry name" value="Alpha/beta_knot_MTases"/>
</dbReference>
<sequence length="378" mass="41720">MPVLMSEMDPRNQGESTFEVVRESAGRSATVSVALPSSILSNAQSPELRMYLAGQVARCMAIYCVDEVIIFKEQGDGQATGDRQDSRRRNHEHTQLDNTDFFKLILDYLETPQYLRKHLFPVSSELRLVGLLNPLALPSHVARNEPCRWREGIAVGRGNYPRNQHRKAPSYGNVSMNTNLGPPTKFIDVGLDKLVEIDCTVPIGDRATVDMEPSGPDYGSCPGKYLFGRLVDHDCPKKTEGTYWGYRTRIAESLSDVFRDSAVSLTGYDLTLGTSERGTPISPHSDQSDLCLPEFKHLLIVFGGVNGLEKSVIGDEGLASLGISPSLVQNENHHSVGDLFDFYVNTCPNQGSRTIRTEEALLISLAALQPLLNPQKAQ</sequence>
<dbReference type="Gramene" id="CDF38429">
    <property type="protein sequence ID" value="CDF38429"/>
    <property type="gene ID" value="CHC_T00006162001"/>
</dbReference>
<evidence type="ECO:0000256" key="1">
    <source>
        <dbReference type="ARBA" id="ARBA00009841"/>
    </source>
</evidence>
<dbReference type="OMA" id="FFPIHKD"/>
<protein>
    <recommendedName>
        <fullName evidence="4">RNA methyltransferase</fullName>
    </recommendedName>
</protein>
<dbReference type="PANTHER" id="PTHR12150:SF13">
    <property type="entry name" value="METHYLTRANSFERASE C9ORF114-RELATED"/>
    <property type="match status" value="1"/>
</dbReference>
<dbReference type="STRING" id="2769.R7QK26"/>
<evidence type="ECO:0000313" key="3">
    <source>
        <dbReference type="Proteomes" id="UP000012073"/>
    </source>
</evidence>
<name>R7QK26_CHOCR</name>
<organism evidence="2 3">
    <name type="scientific">Chondrus crispus</name>
    <name type="common">Carrageen Irish moss</name>
    <name type="synonym">Polymorpha crispa</name>
    <dbReference type="NCBI Taxonomy" id="2769"/>
    <lineage>
        <taxon>Eukaryota</taxon>
        <taxon>Rhodophyta</taxon>
        <taxon>Florideophyceae</taxon>
        <taxon>Rhodymeniophycidae</taxon>
        <taxon>Gigartinales</taxon>
        <taxon>Gigartinaceae</taxon>
        <taxon>Chondrus</taxon>
    </lineage>
</organism>
<gene>
    <name evidence="2" type="ORF">CHC_T00006162001</name>
</gene>
<dbReference type="EMBL" id="HG001932">
    <property type="protein sequence ID" value="CDF38429.1"/>
    <property type="molecule type" value="Genomic_DNA"/>
</dbReference>
<dbReference type="GeneID" id="17326036"/>
<comment type="similarity">
    <text evidence="1">Belongs to the class IV-like SAM-binding methyltransferase superfamily.</text>
</comment>
<dbReference type="PANTHER" id="PTHR12150">
    <property type="entry name" value="CLASS IV SAM-BINDING METHYLTRANSFERASE-RELATED"/>
    <property type="match status" value="1"/>
</dbReference>
<dbReference type="Gene3D" id="3.40.1280.10">
    <property type="match status" value="2"/>
</dbReference>